<accession>A0A059BH50</accession>
<evidence type="ECO:0000313" key="1">
    <source>
        <dbReference type="EMBL" id="KCW65231.1"/>
    </source>
</evidence>
<dbReference type="InParanoid" id="A0A059BH50"/>
<reference evidence="1" key="1">
    <citation type="submission" date="2013-07" db="EMBL/GenBank/DDBJ databases">
        <title>The genome of Eucalyptus grandis.</title>
        <authorList>
            <person name="Schmutz J."/>
            <person name="Hayes R."/>
            <person name="Myburg A."/>
            <person name="Tuskan G."/>
            <person name="Grattapaglia D."/>
            <person name="Rokhsar D.S."/>
        </authorList>
    </citation>
    <scope>NUCLEOTIDE SEQUENCE</scope>
    <source>
        <tissue evidence="1">Leaf extractions</tissue>
    </source>
</reference>
<sequence>MAAEFVLNDLIGCLLKKRGRGKSFIFRKVASRAYRGNRHGTQGCSSKFRARRKKGQFVGGFNTSFEFNSSYVERLGANFYILASYATSNWPGWSSHQNISFSIHKQQHILQHDCTLHKSMMFQERFLQHGRKAVYRRRCFDTDWTVPPYF</sequence>
<name>A0A059BH50_EUCGR</name>
<protein>
    <submittedName>
        <fullName evidence="1">Uncharacterized protein</fullName>
    </submittedName>
</protein>
<dbReference type="AlphaFoldDB" id="A0A059BH50"/>
<organism evidence="1">
    <name type="scientific">Eucalyptus grandis</name>
    <name type="common">Flooded gum</name>
    <dbReference type="NCBI Taxonomy" id="71139"/>
    <lineage>
        <taxon>Eukaryota</taxon>
        <taxon>Viridiplantae</taxon>
        <taxon>Streptophyta</taxon>
        <taxon>Embryophyta</taxon>
        <taxon>Tracheophyta</taxon>
        <taxon>Spermatophyta</taxon>
        <taxon>Magnoliopsida</taxon>
        <taxon>eudicotyledons</taxon>
        <taxon>Gunneridae</taxon>
        <taxon>Pentapetalae</taxon>
        <taxon>rosids</taxon>
        <taxon>malvids</taxon>
        <taxon>Myrtales</taxon>
        <taxon>Myrtaceae</taxon>
        <taxon>Myrtoideae</taxon>
        <taxon>Eucalypteae</taxon>
        <taxon>Eucalyptus</taxon>
    </lineage>
</organism>
<dbReference type="Gramene" id="KCW65231">
    <property type="protein sequence ID" value="KCW65231"/>
    <property type="gene ID" value="EUGRSUZ_G02712"/>
</dbReference>
<gene>
    <name evidence="1" type="ORF">EUGRSUZ_G02712</name>
</gene>
<proteinExistence type="predicted"/>
<dbReference type="EMBL" id="KK198759">
    <property type="protein sequence ID" value="KCW65231.1"/>
    <property type="molecule type" value="Genomic_DNA"/>
</dbReference>